<evidence type="ECO:0000256" key="1">
    <source>
        <dbReference type="SAM" id="MobiDB-lite"/>
    </source>
</evidence>
<evidence type="ECO:0000313" key="3">
    <source>
        <dbReference type="Proteomes" id="UP001162891"/>
    </source>
</evidence>
<proteinExistence type="predicted"/>
<evidence type="ECO:0008006" key="4">
    <source>
        <dbReference type="Google" id="ProtNLM"/>
    </source>
</evidence>
<gene>
    <name evidence="2" type="ORF">AMOR_49160</name>
</gene>
<dbReference type="EMBL" id="AP025591">
    <property type="protein sequence ID" value="BDG05920.1"/>
    <property type="molecule type" value="Genomic_DNA"/>
</dbReference>
<organism evidence="2 3">
    <name type="scientific">Anaeromyxobacter oryzae</name>
    <dbReference type="NCBI Taxonomy" id="2918170"/>
    <lineage>
        <taxon>Bacteria</taxon>
        <taxon>Pseudomonadati</taxon>
        <taxon>Myxococcota</taxon>
        <taxon>Myxococcia</taxon>
        <taxon>Myxococcales</taxon>
        <taxon>Cystobacterineae</taxon>
        <taxon>Anaeromyxobacteraceae</taxon>
        <taxon>Anaeromyxobacter</taxon>
    </lineage>
</organism>
<protein>
    <recommendedName>
        <fullName evidence="4">Lipoprotein</fullName>
    </recommendedName>
</protein>
<dbReference type="Proteomes" id="UP001162891">
    <property type="component" value="Chromosome"/>
</dbReference>
<name>A0ABN6N062_9BACT</name>
<dbReference type="RefSeq" id="WP_248355116.1">
    <property type="nucleotide sequence ID" value="NZ_AP025591.1"/>
</dbReference>
<feature type="region of interest" description="Disordered" evidence="1">
    <location>
        <begin position="186"/>
        <end position="211"/>
    </location>
</feature>
<accession>A0ABN6N062</accession>
<keyword evidence="3" id="KW-1185">Reference proteome</keyword>
<evidence type="ECO:0000313" key="2">
    <source>
        <dbReference type="EMBL" id="BDG05920.1"/>
    </source>
</evidence>
<sequence>MVLLPLLLVAAAAGPEGPALDAQSPPENLLRGPARCVLHYLDAVRLAGPRAPDVRPDRAVPARERDYEAARRLTAPRALDEIARRAARGEGHPLAPWQQAARGGILESFQLLAVRRAPRGTAVVTVRESTWVPAGDGALARSVSEYLVARVEGAWRVVDRRTDAAFEDADVAAGYAGWFDDPAAPGLRPATAARDAPLPSRATSRRPADPR</sequence>
<reference evidence="3" key="1">
    <citation type="journal article" date="2022" name="Int. J. Syst. Evol. Microbiol.">
        <title>Anaeromyxobacter oryzae sp. nov., Anaeromyxobacter diazotrophicus sp. nov. and Anaeromyxobacter paludicola sp. nov., isolated from paddy soils.</title>
        <authorList>
            <person name="Itoh H."/>
            <person name="Xu Z."/>
            <person name="Mise K."/>
            <person name="Masuda Y."/>
            <person name="Ushijima N."/>
            <person name="Hayakawa C."/>
            <person name="Shiratori Y."/>
            <person name="Senoo K."/>
        </authorList>
    </citation>
    <scope>NUCLEOTIDE SEQUENCE [LARGE SCALE GENOMIC DNA]</scope>
    <source>
        <strain evidence="3">Red232</strain>
    </source>
</reference>